<evidence type="ECO:0000256" key="1">
    <source>
        <dbReference type="SAM" id="Phobius"/>
    </source>
</evidence>
<name>A0A177KWA8_9BACI</name>
<dbReference type="EMBL" id="LQWZ01000012">
    <property type="protein sequence ID" value="OAH57633.1"/>
    <property type="molecule type" value="Genomic_DNA"/>
</dbReference>
<gene>
    <name evidence="2" type="ORF">AWH48_01040</name>
</gene>
<evidence type="ECO:0000313" key="2">
    <source>
        <dbReference type="EMBL" id="OAH57633.1"/>
    </source>
</evidence>
<proteinExistence type="predicted"/>
<comment type="caution">
    <text evidence="2">The sequence shown here is derived from an EMBL/GenBank/DDBJ whole genome shotgun (WGS) entry which is preliminary data.</text>
</comment>
<keyword evidence="1" id="KW-1133">Transmembrane helix</keyword>
<organism evidence="2 3">
    <name type="scientific">Domibacillus aminovorans</name>
    <dbReference type="NCBI Taxonomy" id="29332"/>
    <lineage>
        <taxon>Bacteria</taxon>
        <taxon>Bacillati</taxon>
        <taxon>Bacillota</taxon>
        <taxon>Bacilli</taxon>
        <taxon>Bacillales</taxon>
        <taxon>Bacillaceae</taxon>
        <taxon>Domibacillus</taxon>
    </lineage>
</organism>
<accession>A0A177KWA8</accession>
<dbReference type="Proteomes" id="UP000077271">
    <property type="component" value="Unassembled WGS sequence"/>
</dbReference>
<keyword evidence="1" id="KW-0812">Transmembrane</keyword>
<protein>
    <submittedName>
        <fullName evidence="2">Uncharacterized protein</fullName>
    </submittedName>
</protein>
<keyword evidence="1" id="KW-0472">Membrane</keyword>
<feature type="transmembrane region" description="Helical" evidence="1">
    <location>
        <begin position="28"/>
        <end position="50"/>
    </location>
</feature>
<sequence length="71" mass="7820">MSDGRLCRNLRNEKNGLLKAFSITMKTGWMACVAVTVLGVGGAGTGKSFVKLITKNIHTRQYTKKENIQSF</sequence>
<reference evidence="2 3" key="1">
    <citation type="submission" date="2016-01" db="EMBL/GenBank/DDBJ databases">
        <title>Investigation of taxonomic status of Bacillus aminovorans.</title>
        <authorList>
            <person name="Verma A."/>
            <person name="Pal Y."/>
            <person name="Krishnamurthi S."/>
        </authorList>
    </citation>
    <scope>NUCLEOTIDE SEQUENCE [LARGE SCALE GENOMIC DNA]</scope>
    <source>
        <strain evidence="2 3">DSM 4337</strain>
    </source>
</reference>
<evidence type="ECO:0000313" key="3">
    <source>
        <dbReference type="Proteomes" id="UP000077271"/>
    </source>
</evidence>
<dbReference type="AlphaFoldDB" id="A0A177KWA8"/>